<evidence type="ECO:0000259" key="5">
    <source>
        <dbReference type="Pfam" id="PF20990"/>
    </source>
</evidence>
<gene>
    <name evidence="6" type="ORF">NCTC13354_00333</name>
</gene>
<organism evidence="6 7">
    <name type="scientific">Trueperella bialowiezensis</name>
    <dbReference type="NCBI Taxonomy" id="312285"/>
    <lineage>
        <taxon>Bacteria</taxon>
        <taxon>Bacillati</taxon>
        <taxon>Actinomycetota</taxon>
        <taxon>Actinomycetes</taxon>
        <taxon>Actinomycetales</taxon>
        <taxon>Actinomycetaceae</taxon>
        <taxon>Trueperella</taxon>
    </lineage>
</organism>
<evidence type="ECO:0000313" key="6">
    <source>
        <dbReference type="EMBL" id="VEI12644.1"/>
    </source>
</evidence>
<dbReference type="InterPro" id="IPR048389">
    <property type="entry name" value="YciQ-like_C"/>
</dbReference>
<keyword evidence="2" id="KW-1133">Transmembrane helix</keyword>
<reference evidence="6 7" key="1">
    <citation type="submission" date="2018-12" db="EMBL/GenBank/DDBJ databases">
        <authorList>
            <consortium name="Pathogen Informatics"/>
        </authorList>
    </citation>
    <scope>NUCLEOTIDE SEQUENCE [LARGE SCALE GENOMIC DNA]</scope>
    <source>
        <strain evidence="6 7">NCTC13354</strain>
    </source>
</reference>
<protein>
    <submittedName>
        <fullName evidence="6">Predicted membrane protein (DUF2207)</fullName>
    </submittedName>
</protein>
<feature type="domain" description="Predicted membrane protein YciQ-like C-terminal" evidence="5">
    <location>
        <begin position="454"/>
        <end position="509"/>
    </location>
</feature>
<feature type="compositionally biased region" description="Gly residues" evidence="1">
    <location>
        <begin position="558"/>
        <end position="581"/>
    </location>
</feature>
<feature type="transmembrane region" description="Helical" evidence="2">
    <location>
        <begin position="261"/>
        <end position="283"/>
    </location>
</feature>
<dbReference type="RefSeq" id="WP_126415832.1">
    <property type="nucleotide sequence ID" value="NZ_LR134476.1"/>
</dbReference>
<keyword evidence="3" id="KW-0732">Signal</keyword>
<name>A0A3S4VEX2_9ACTO</name>
<feature type="signal peptide" evidence="3">
    <location>
        <begin position="1"/>
        <end position="23"/>
    </location>
</feature>
<sequence length="581" mass="63953">MRALWAALVAAFLIITTAPVAGASEIHTIDIDAEIQADGSAIITDTRTFEATEGSEHYISIGNLRDSDVHSFSVVLDGQPLTDIGDWDVNASRQEKAGKSGVVDTGDGYELSFGFGEYGKHTAVMTYTVTNFVYTLSDGAQTVYWQFLPRNMTDTRSAKISVRNAVGVTHTQENTRIWGFGYEGESEITANSLRLITSKPIKTNNHMTMLAIFPEPLFTSNVSRPEDTEALIERAKEGSDWDNSNPFNWDSAELFSKAITVIGGLVIFGILGYVGWAFLVAFWNMLRPKRSKSAGSAQSGPRTPRAESEYWREVPYDGPITDIYTLRGYALPDLATALLLKWIHEGALREVQHEAGWVFKREEAAFAIVHMPQLHSDVEATYWDFIVRAARDDGILQRKEIEKFTRKNTSEVSKWQTAAFNYSRQRQVELGLRTVVEKKERVFFISYTKKEFPLTPAGKDMRNKIDGFKNYLRDFSLLNERAASNVLLWDAYMIWAGYLGIAEEVAKQFNIVDPAYGQQTSISTTAVATGTYFSNKMDDVYTAATTSSSSSSSSSSSGRGGSSSVGGGGGSSGGGSGGGIR</sequence>
<keyword evidence="7" id="KW-1185">Reference proteome</keyword>
<feature type="domain" description="DUF2207" evidence="4">
    <location>
        <begin position="26"/>
        <end position="211"/>
    </location>
</feature>
<dbReference type="AlphaFoldDB" id="A0A3S4VEX2"/>
<dbReference type="Pfam" id="PF20990">
    <property type="entry name" value="DUF2207_C"/>
    <property type="match status" value="1"/>
</dbReference>
<evidence type="ECO:0000256" key="1">
    <source>
        <dbReference type="SAM" id="MobiDB-lite"/>
    </source>
</evidence>
<proteinExistence type="predicted"/>
<keyword evidence="2" id="KW-0812">Transmembrane</keyword>
<evidence type="ECO:0000256" key="3">
    <source>
        <dbReference type="SAM" id="SignalP"/>
    </source>
</evidence>
<feature type="compositionally biased region" description="Low complexity" evidence="1">
    <location>
        <begin position="547"/>
        <end position="557"/>
    </location>
</feature>
<dbReference type="EMBL" id="LR134476">
    <property type="protein sequence ID" value="VEI12644.1"/>
    <property type="molecule type" value="Genomic_DNA"/>
</dbReference>
<dbReference type="KEGG" id="tbw:NCTC13354_00333"/>
<dbReference type="InterPro" id="IPR018702">
    <property type="entry name" value="DUF2207"/>
</dbReference>
<dbReference type="Pfam" id="PF09972">
    <property type="entry name" value="DUF2207"/>
    <property type="match status" value="1"/>
</dbReference>
<evidence type="ECO:0000259" key="4">
    <source>
        <dbReference type="Pfam" id="PF09972"/>
    </source>
</evidence>
<dbReference type="Proteomes" id="UP000269542">
    <property type="component" value="Chromosome"/>
</dbReference>
<feature type="chain" id="PRO_5018658844" evidence="3">
    <location>
        <begin position="24"/>
        <end position="581"/>
    </location>
</feature>
<evidence type="ECO:0000313" key="7">
    <source>
        <dbReference type="Proteomes" id="UP000269542"/>
    </source>
</evidence>
<accession>A0A3S4VEX2</accession>
<keyword evidence="2" id="KW-0472">Membrane</keyword>
<evidence type="ECO:0000256" key="2">
    <source>
        <dbReference type="SAM" id="Phobius"/>
    </source>
</evidence>
<feature type="region of interest" description="Disordered" evidence="1">
    <location>
        <begin position="544"/>
        <end position="581"/>
    </location>
</feature>
<dbReference type="OrthoDB" id="46834at2"/>